<dbReference type="InterPro" id="IPR058597">
    <property type="entry name" value="PrgI-like_dom"/>
</dbReference>
<gene>
    <name evidence="3" type="ORF">SAMN04487834_101534</name>
</gene>
<dbReference type="OrthoDB" id="3036090at2"/>
<dbReference type="Proteomes" id="UP000183028">
    <property type="component" value="Unassembled WGS sequence"/>
</dbReference>
<accession>A0A1H6SHU8</accession>
<dbReference type="RefSeq" id="WP_074731751.1">
    <property type="nucleotide sequence ID" value="NZ_FNYK01000015.1"/>
</dbReference>
<dbReference type="Pfam" id="PF26592">
    <property type="entry name" value="PrgI_like"/>
    <property type="match status" value="1"/>
</dbReference>
<keyword evidence="1" id="KW-0812">Transmembrane</keyword>
<protein>
    <recommendedName>
        <fullName evidence="2">PrgI-like domain-containing protein</fullName>
    </recommendedName>
</protein>
<proteinExistence type="predicted"/>
<evidence type="ECO:0000313" key="3">
    <source>
        <dbReference type="EMBL" id="SEI66486.1"/>
    </source>
</evidence>
<evidence type="ECO:0000313" key="4">
    <source>
        <dbReference type="Proteomes" id="UP000183028"/>
    </source>
</evidence>
<keyword evidence="1" id="KW-1133">Transmembrane helix</keyword>
<reference evidence="4" key="1">
    <citation type="submission" date="2016-10" db="EMBL/GenBank/DDBJ databases">
        <authorList>
            <person name="Varghese N."/>
        </authorList>
    </citation>
    <scope>NUCLEOTIDE SEQUENCE [LARGE SCALE GENOMIC DNA]</scope>
    <source>
        <strain evidence="4">DSM 20406</strain>
    </source>
</reference>
<sequence length="122" mass="13798">MIFICPKNFKSGKYIFGKYRPIDLAILILGGLGGLIVGLVLLNIAMVLRSLIFGISAALIGGLIILVSAGLVLKINYYHNVLEWILTAMQYYTRNREYRFRGIAYADLNEDKEEVEYFAEDD</sequence>
<organism evidence="3 4">
    <name type="scientific">Sharpea azabuensis</name>
    <dbReference type="NCBI Taxonomy" id="322505"/>
    <lineage>
        <taxon>Bacteria</taxon>
        <taxon>Bacillati</taxon>
        <taxon>Bacillota</taxon>
        <taxon>Erysipelotrichia</taxon>
        <taxon>Erysipelotrichales</taxon>
        <taxon>Coprobacillaceae</taxon>
        <taxon>Sharpea</taxon>
    </lineage>
</organism>
<evidence type="ECO:0000256" key="1">
    <source>
        <dbReference type="SAM" id="Phobius"/>
    </source>
</evidence>
<name>A0A1H6SHU8_9FIRM</name>
<keyword evidence="1" id="KW-0472">Membrane</keyword>
<feature type="domain" description="PrgI-like" evidence="2">
    <location>
        <begin position="15"/>
        <end position="98"/>
    </location>
</feature>
<dbReference type="AlphaFoldDB" id="A0A1H6SHU8"/>
<keyword evidence="4" id="KW-1185">Reference proteome</keyword>
<dbReference type="EMBL" id="FNYK01000015">
    <property type="protein sequence ID" value="SEI66486.1"/>
    <property type="molecule type" value="Genomic_DNA"/>
</dbReference>
<feature type="transmembrane region" description="Helical" evidence="1">
    <location>
        <begin position="21"/>
        <end position="45"/>
    </location>
</feature>
<feature type="transmembrane region" description="Helical" evidence="1">
    <location>
        <begin position="51"/>
        <end position="73"/>
    </location>
</feature>
<dbReference type="eggNOG" id="ENOG502ZRQB">
    <property type="taxonomic scope" value="Bacteria"/>
</dbReference>
<evidence type="ECO:0000259" key="2">
    <source>
        <dbReference type="Pfam" id="PF26592"/>
    </source>
</evidence>